<gene>
    <name evidence="1" type="ORF">A3I30_01155</name>
</gene>
<dbReference type="AlphaFoldDB" id="A0A1F5CCN0"/>
<comment type="caution">
    <text evidence="1">The sequence shown here is derived from an EMBL/GenBank/DDBJ whole genome shotgun (WGS) entry which is preliminary data.</text>
</comment>
<reference evidence="1 2" key="1">
    <citation type="journal article" date="2016" name="Nat. Commun.">
        <title>Thousands of microbial genomes shed light on interconnected biogeochemical processes in an aquifer system.</title>
        <authorList>
            <person name="Anantharaman K."/>
            <person name="Brown C.T."/>
            <person name="Hug L.A."/>
            <person name="Sharon I."/>
            <person name="Castelle C.J."/>
            <person name="Probst A.J."/>
            <person name="Thomas B.C."/>
            <person name="Singh A."/>
            <person name="Wilkins M.J."/>
            <person name="Karaoz U."/>
            <person name="Brodie E.L."/>
            <person name="Williams K.H."/>
            <person name="Hubbard S.S."/>
            <person name="Banfield J.F."/>
        </authorList>
    </citation>
    <scope>NUCLEOTIDE SEQUENCE [LARGE SCALE GENOMIC DNA]</scope>
</reference>
<dbReference type="PANTHER" id="PTHR42307:SF2">
    <property type="entry name" value="PUP DEAMIDASE_DEPUPYLASE"/>
    <property type="match status" value="1"/>
</dbReference>
<dbReference type="GO" id="GO:0070490">
    <property type="term" value="P:protein pupylation"/>
    <property type="evidence" value="ECO:0007669"/>
    <property type="project" value="TreeGrafter"/>
</dbReference>
<evidence type="ECO:0000313" key="1">
    <source>
        <dbReference type="EMBL" id="OGD40613.1"/>
    </source>
</evidence>
<evidence type="ECO:0000313" key="2">
    <source>
        <dbReference type="Proteomes" id="UP000177197"/>
    </source>
</evidence>
<dbReference type="Proteomes" id="UP000177197">
    <property type="component" value="Unassembled WGS sequence"/>
</dbReference>
<name>A0A1F5CCN0_9BACT</name>
<dbReference type="EMBL" id="MEYV01000004">
    <property type="protein sequence ID" value="OGD40613.1"/>
    <property type="molecule type" value="Genomic_DNA"/>
</dbReference>
<dbReference type="GO" id="GO:0005524">
    <property type="term" value="F:ATP binding"/>
    <property type="evidence" value="ECO:0007669"/>
    <property type="project" value="TreeGrafter"/>
</dbReference>
<dbReference type="PANTHER" id="PTHR42307">
    <property type="entry name" value="PUP DEAMIDASE/DEPUPYLASE"/>
    <property type="match status" value="1"/>
</dbReference>
<sequence length="493" mass="57278">MQKRLFGLETEYALVTDEEFDWLAIQELLGCLQKLPIDLFGQNTDNYIVECWLENGARIYRDQSHPEYATAECENVYNLICHERAGDELLKAAYDIYLQKHPEARGKIRLLKSNFAAPKIDEHTSERSEEVSWGSHENYLVAKKAKIRLLEENLPPMLVSRQIFSGAGHIQPLLERFVLSGRPYHLTQVGNIKDGGHAKQAFFVRAHSEASDIDHDRWWRIQVSSSESNMLEFPVWLRFMTTHFCLRMAEEGLGISKARYLGQNSTDVFKKIGEDILLKATIPTRSYHYYRALEFQRYYLERAKRLAPLNAEEQMALRDWEWILGLLDCDLEQDENLFRLFGVLDWATKLWLIKQLMRKNNLALDSQKVAALDACYHLLGGAPGESVWLALEAKDRIEPFIKRFVRPEDIKRAINTPPDSRARLRSDFLKLSKKIKAESPEFELSVTRMDWGNAWFYTGKNNNRGCVDFGIKNPFLKKSNSLERFREKYANGT</sequence>
<dbReference type="Pfam" id="PF03136">
    <property type="entry name" value="Pup_ligase"/>
    <property type="match status" value="1"/>
</dbReference>
<protein>
    <submittedName>
        <fullName evidence="1">Uncharacterized protein</fullName>
    </submittedName>
</protein>
<dbReference type="GO" id="GO:0019941">
    <property type="term" value="P:modification-dependent protein catabolic process"/>
    <property type="evidence" value="ECO:0007669"/>
    <property type="project" value="InterPro"/>
</dbReference>
<dbReference type="GO" id="GO:0010498">
    <property type="term" value="P:proteasomal protein catabolic process"/>
    <property type="evidence" value="ECO:0007669"/>
    <property type="project" value="InterPro"/>
</dbReference>
<organism evidence="1 2">
    <name type="scientific">Candidatus Azambacteria bacterium RIFCSPLOWO2_02_FULL_44_14</name>
    <dbReference type="NCBI Taxonomy" id="1797306"/>
    <lineage>
        <taxon>Bacteria</taxon>
        <taxon>Candidatus Azamiibacteriota</taxon>
    </lineage>
</organism>
<accession>A0A1F5CCN0</accession>
<proteinExistence type="predicted"/>
<dbReference type="InterPro" id="IPR004347">
    <property type="entry name" value="Pup_ligase/deamidase"/>
</dbReference>